<dbReference type="GO" id="GO:0000381">
    <property type="term" value="P:regulation of alternative mRNA splicing, via spliceosome"/>
    <property type="evidence" value="ECO:0007669"/>
    <property type="project" value="InterPro"/>
</dbReference>
<dbReference type="GO" id="GO:0016556">
    <property type="term" value="P:mRNA modification"/>
    <property type="evidence" value="ECO:0007669"/>
    <property type="project" value="InterPro"/>
</dbReference>
<gene>
    <name evidence="6" type="ORF">BOX15_Mlig024903g2</name>
</gene>
<dbReference type="AlphaFoldDB" id="A0A267EIW6"/>
<evidence type="ECO:0000256" key="5">
    <source>
        <dbReference type="ARBA" id="ARBA00023242"/>
    </source>
</evidence>
<dbReference type="STRING" id="282301.A0A267EIW6"/>
<feature type="non-terminal residue" evidence="6">
    <location>
        <position position="1"/>
    </location>
</feature>
<dbReference type="PANTHER" id="PTHR15217:SF0">
    <property type="entry name" value="PRE-MRNA-SPLICING REGULATOR WTAP"/>
    <property type="match status" value="1"/>
</dbReference>
<proteinExistence type="inferred from homology"/>
<keyword evidence="5" id="KW-0539">Nucleus</keyword>
<dbReference type="GO" id="GO:0008380">
    <property type="term" value="P:RNA splicing"/>
    <property type="evidence" value="ECO:0007669"/>
    <property type="project" value="UniProtKB-KW"/>
</dbReference>
<name>A0A267EIW6_9PLAT</name>
<reference evidence="6 7" key="1">
    <citation type="submission" date="2017-06" db="EMBL/GenBank/DDBJ databases">
        <title>A platform for efficient transgenesis in Macrostomum lignano, a flatworm model organism for stem cell research.</title>
        <authorList>
            <person name="Berezikov E."/>
        </authorList>
    </citation>
    <scope>NUCLEOTIDE SEQUENCE [LARGE SCALE GENOMIC DNA]</scope>
    <source>
        <strain evidence="6">DV1</strain>
        <tissue evidence="6">Whole organism</tissue>
    </source>
</reference>
<evidence type="ECO:0000313" key="6">
    <source>
        <dbReference type="EMBL" id="PAA60894.1"/>
    </source>
</evidence>
<dbReference type="EMBL" id="NIVC01002097">
    <property type="protein sequence ID" value="PAA60894.1"/>
    <property type="molecule type" value="Genomic_DNA"/>
</dbReference>
<evidence type="ECO:0000256" key="1">
    <source>
        <dbReference type="ARBA" id="ARBA00004123"/>
    </source>
</evidence>
<dbReference type="OrthoDB" id="3366661at2759"/>
<dbReference type="Proteomes" id="UP000215902">
    <property type="component" value="Unassembled WGS sequence"/>
</dbReference>
<keyword evidence="7" id="KW-1185">Reference proteome</keyword>
<dbReference type="GO" id="GO:0005634">
    <property type="term" value="C:nucleus"/>
    <property type="evidence" value="ECO:0007669"/>
    <property type="project" value="UniProtKB-SubCell"/>
</dbReference>
<dbReference type="GO" id="GO:0006397">
    <property type="term" value="P:mRNA processing"/>
    <property type="evidence" value="ECO:0007669"/>
    <property type="project" value="UniProtKB-KW"/>
</dbReference>
<protein>
    <submittedName>
        <fullName evidence="6">Uncharacterized protein</fullName>
    </submittedName>
</protein>
<evidence type="ECO:0000256" key="2">
    <source>
        <dbReference type="ARBA" id="ARBA00010313"/>
    </source>
</evidence>
<organism evidence="6 7">
    <name type="scientific">Macrostomum lignano</name>
    <dbReference type="NCBI Taxonomy" id="282301"/>
    <lineage>
        <taxon>Eukaryota</taxon>
        <taxon>Metazoa</taxon>
        <taxon>Spiralia</taxon>
        <taxon>Lophotrochozoa</taxon>
        <taxon>Platyhelminthes</taxon>
        <taxon>Rhabditophora</taxon>
        <taxon>Macrostomorpha</taxon>
        <taxon>Macrostomida</taxon>
        <taxon>Macrostomidae</taxon>
        <taxon>Macrostomum</taxon>
    </lineage>
</organism>
<comment type="caution">
    <text evidence="6">The sequence shown here is derived from an EMBL/GenBank/DDBJ whole genome shotgun (WGS) entry which is preliminary data.</text>
</comment>
<dbReference type="Pfam" id="PF17098">
    <property type="entry name" value="Wtap"/>
    <property type="match status" value="1"/>
</dbReference>
<dbReference type="PANTHER" id="PTHR15217">
    <property type="entry name" value="WILMS' TUMOR 1-ASSOCIATING PROTEIN"/>
    <property type="match status" value="1"/>
</dbReference>
<comment type="similarity">
    <text evidence="2">Belongs to the fl(2)d family.</text>
</comment>
<evidence type="ECO:0000256" key="3">
    <source>
        <dbReference type="ARBA" id="ARBA00022664"/>
    </source>
</evidence>
<comment type="subcellular location">
    <subcellularLocation>
        <location evidence="1">Nucleus</location>
    </subcellularLocation>
</comment>
<evidence type="ECO:0000313" key="7">
    <source>
        <dbReference type="Proteomes" id="UP000215902"/>
    </source>
</evidence>
<keyword evidence="4" id="KW-0508">mRNA splicing</keyword>
<evidence type="ECO:0000256" key="4">
    <source>
        <dbReference type="ARBA" id="ARBA00023187"/>
    </source>
</evidence>
<dbReference type="InterPro" id="IPR033757">
    <property type="entry name" value="WTAP"/>
</dbReference>
<keyword evidence="3" id="KW-0507">mRNA processing</keyword>
<accession>A0A267EIW6</accession>
<sequence>TNPDLVRLMASESKTDSKELLKEALLESKKREQLLMPRLTTKERELCQCLQQLEQLRAQSASTASTQLKAMMLDPAVNVLYQRLRKELGDCRDRLEQTQNDLSAWKFTPDSQTGKRLMARIRQLHQENSELSQGMSSAAVAKMESEIALEKTLLVEMRKTHTEQEHLLGEIDDETESLQSTILIMQGQLSDAYLRIEALRLQLHAFDAGAASGYRTAAPTPPPLLPATEGRAASAELRVLGGGEPRG</sequence>